<comment type="caution">
    <text evidence="1">The sequence shown here is derived from an EMBL/GenBank/DDBJ whole genome shotgun (WGS) entry which is preliminary data.</text>
</comment>
<sequence>MNLKDQMALDVKNVFMNPLEFAELHTVTTYTDEVKKAGRKDRQLQMIVEKFTLDGKPIQSADGVSAHNAIIHIDPQTLAYTPRVDQSFYLDFLQYAVKGVSNDTGILKIVLQKNGVG</sequence>
<accession>A0ABS6FQX7</accession>
<dbReference type="RefSeq" id="WP_216479226.1">
    <property type="nucleotide sequence ID" value="NZ_JAHLQJ010000010.1"/>
</dbReference>
<reference evidence="1 2" key="1">
    <citation type="submission" date="2021-06" db="EMBL/GenBank/DDBJ databases">
        <authorList>
            <person name="Sun Q."/>
            <person name="Li D."/>
        </authorList>
    </citation>
    <scope>NUCLEOTIDE SEQUENCE [LARGE SCALE GENOMIC DNA]</scope>
    <source>
        <strain evidence="1 2">MSJ-6</strain>
    </source>
</reference>
<organism evidence="1 2">
    <name type="scientific">Paenibacillus brevis</name>
    <dbReference type="NCBI Taxonomy" id="2841508"/>
    <lineage>
        <taxon>Bacteria</taxon>
        <taxon>Bacillati</taxon>
        <taxon>Bacillota</taxon>
        <taxon>Bacilli</taxon>
        <taxon>Bacillales</taxon>
        <taxon>Paenibacillaceae</taxon>
        <taxon>Paenibacillus</taxon>
    </lineage>
</organism>
<evidence type="ECO:0000313" key="2">
    <source>
        <dbReference type="Proteomes" id="UP000743001"/>
    </source>
</evidence>
<dbReference type="Proteomes" id="UP000743001">
    <property type="component" value="Unassembled WGS sequence"/>
</dbReference>
<gene>
    <name evidence="1" type="ORF">KQJ23_12460</name>
</gene>
<dbReference type="EMBL" id="JAHLQJ010000010">
    <property type="protein sequence ID" value="MBU5672640.1"/>
    <property type="molecule type" value="Genomic_DNA"/>
</dbReference>
<keyword evidence="2" id="KW-1185">Reference proteome</keyword>
<protein>
    <submittedName>
        <fullName evidence="1">Uncharacterized protein</fullName>
    </submittedName>
</protein>
<evidence type="ECO:0000313" key="1">
    <source>
        <dbReference type="EMBL" id="MBU5672640.1"/>
    </source>
</evidence>
<name>A0ABS6FQX7_9BACL</name>
<proteinExistence type="predicted"/>